<dbReference type="Pfam" id="PF07690">
    <property type="entry name" value="MFS_1"/>
    <property type="match status" value="1"/>
</dbReference>
<keyword evidence="6 7" id="KW-0472">Membrane</keyword>
<organism evidence="9 10">
    <name type="scientific">Chitinophaga ginsengisegetis</name>
    <dbReference type="NCBI Taxonomy" id="393003"/>
    <lineage>
        <taxon>Bacteria</taxon>
        <taxon>Pseudomonadati</taxon>
        <taxon>Bacteroidota</taxon>
        <taxon>Chitinophagia</taxon>
        <taxon>Chitinophagales</taxon>
        <taxon>Chitinophagaceae</taxon>
        <taxon>Chitinophaga</taxon>
    </lineage>
</organism>
<keyword evidence="4 7" id="KW-0812">Transmembrane</keyword>
<dbReference type="Gene3D" id="1.20.1250.20">
    <property type="entry name" value="MFS general substrate transporter like domains"/>
    <property type="match status" value="1"/>
</dbReference>
<evidence type="ECO:0000256" key="2">
    <source>
        <dbReference type="ARBA" id="ARBA00022448"/>
    </source>
</evidence>
<feature type="transmembrane region" description="Helical" evidence="7">
    <location>
        <begin position="80"/>
        <end position="99"/>
    </location>
</feature>
<dbReference type="RefSeq" id="WP_079472498.1">
    <property type="nucleotide sequence ID" value="NZ_FUZZ01000004.1"/>
</dbReference>
<feature type="transmembrane region" description="Helical" evidence="7">
    <location>
        <begin position="200"/>
        <end position="220"/>
    </location>
</feature>
<dbReference type="GO" id="GO:0022857">
    <property type="term" value="F:transmembrane transporter activity"/>
    <property type="evidence" value="ECO:0007669"/>
    <property type="project" value="InterPro"/>
</dbReference>
<dbReference type="SUPFAM" id="SSF103473">
    <property type="entry name" value="MFS general substrate transporter"/>
    <property type="match status" value="1"/>
</dbReference>
<feature type="transmembrane region" description="Helical" evidence="7">
    <location>
        <begin position="409"/>
        <end position="430"/>
    </location>
</feature>
<evidence type="ECO:0000256" key="5">
    <source>
        <dbReference type="ARBA" id="ARBA00022989"/>
    </source>
</evidence>
<feature type="transmembrane region" description="Helical" evidence="7">
    <location>
        <begin position="486"/>
        <end position="505"/>
    </location>
</feature>
<keyword evidence="2" id="KW-0813">Transport</keyword>
<feature type="transmembrane region" description="Helical" evidence="7">
    <location>
        <begin position="50"/>
        <end position="68"/>
    </location>
</feature>
<feature type="transmembrane region" description="Helical" evidence="7">
    <location>
        <begin position="302"/>
        <end position="321"/>
    </location>
</feature>
<dbReference type="CDD" id="cd17321">
    <property type="entry name" value="MFS_MMR_MDR_like"/>
    <property type="match status" value="1"/>
</dbReference>
<keyword evidence="5 7" id="KW-1133">Transmembrane helix</keyword>
<evidence type="ECO:0000259" key="8">
    <source>
        <dbReference type="PROSITE" id="PS50850"/>
    </source>
</evidence>
<dbReference type="InterPro" id="IPR011701">
    <property type="entry name" value="MFS"/>
</dbReference>
<dbReference type="NCBIfam" id="TIGR00711">
    <property type="entry name" value="efflux_EmrB"/>
    <property type="match status" value="1"/>
</dbReference>
<dbReference type="GO" id="GO:0005886">
    <property type="term" value="C:plasma membrane"/>
    <property type="evidence" value="ECO:0007669"/>
    <property type="project" value="UniProtKB-SubCell"/>
</dbReference>
<dbReference type="STRING" id="393003.SAMN05660461_5119"/>
<feature type="transmembrane region" description="Helical" evidence="7">
    <location>
        <begin position="165"/>
        <end position="188"/>
    </location>
</feature>
<feature type="transmembrane region" description="Helical" evidence="7">
    <location>
        <begin position="333"/>
        <end position="352"/>
    </location>
</feature>
<dbReference type="Proteomes" id="UP000190166">
    <property type="component" value="Unassembled WGS sequence"/>
</dbReference>
<feature type="transmembrane region" description="Helical" evidence="7">
    <location>
        <begin position="12"/>
        <end position="38"/>
    </location>
</feature>
<sequence>MTTVALRSSEGRWVMVTTILASAMAFIDGTALNVVLPALQHNLNASAADLFWVLNAYLLMLASLILIGGTLGDRLGRKKIFMAGIFVFILGSAACGFAGTATLLIIFRMIQGIGGALMIPGSLSLITSSINENERGKAIGTWSAITTLVTMGGPILGGALADAGLWRYIFFINVPIGVAALVFLALKVRESRETEGDQRLDYPGAVLTAAGLALLTFGFLRMPLLGFRNPEVYGTIAGGVILLIVFIVVENKSRHPMLPVHLFKNLTFTGTNLLTFFLYAGLGAGMLFLSLDMVQVQGYTQLQSGLTFLPFTVLMITIARFAGSLADKYGPRLFLVVGPCVAGGGLLLLSFVKQTQGAADYWTTFFPGLVGLGLGMSITVAPLTAAVMGSVSDHLSGTASGVNNAITRIAGVFANAIFGALAVLFFSGAVQREVSKLPLNSSQQEAVIAQTVNLGNASVPAGIDSAHQDAIRKVYKDGFIAAYGNIMRLSAGLGFMGGLMGFLFIRKRPAAVPPTGQ</sequence>
<feature type="transmembrane region" description="Helical" evidence="7">
    <location>
        <begin position="364"/>
        <end position="388"/>
    </location>
</feature>
<evidence type="ECO:0000256" key="4">
    <source>
        <dbReference type="ARBA" id="ARBA00022692"/>
    </source>
</evidence>
<keyword evidence="3" id="KW-1003">Cell membrane</keyword>
<comment type="subcellular location">
    <subcellularLocation>
        <location evidence="1">Cell membrane</location>
        <topology evidence="1">Multi-pass membrane protein</topology>
    </subcellularLocation>
</comment>
<dbReference type="PANTHER" id="PTHR42718:SF42">
    <property type="entry name" value="EXPORT PROTEIN"/>
    <property type="match status" value="1"/>
</dbReference>
<evidence type="ECO:0000256" key="1">
    <source>
        <dbReference type="ARBA" id="ARBA00004651"/>
    </source>
</evidence>
<evidence type="ECO:0000256" key="6">
    <source>
        <dbReference type="ARBA" id="ARBA00023136"/>
    </source>
</evidence>
<dbReference type="PANTHER" id="PTHR42718">
    <property type="entry name" value="MAJOR FACILITATOR SUPERFAMILY MULTIDRUG TRANSPORTER MFSC"/>
    <property type="match status" value="1"/>
</dbReference>
<gene>
    <name evidence="9" type="ORF">SAMN05660461_5119</name>
</gene>
<reference evidence="9 10" key="1">
    <citation type="submission" date="2017-02" db="EMBL/GenBank/DDBJ databases">
        <authorList>
            <person name="Peterson S.W."/>
        </authorList>
    </citation>
    <scope>NUCLEOTIDE SEQUENCE [LARGE SCALE GENOMIC DNA]</scope>
    <source>
        <strain evidence="9 10">DSM 18108</strain>
    </source>
</reference>
<dbReference type="InterPro" id="IPR004638">
    <property type="entry name" value="EmrB-like"/>
</dbReference>
<feature type="domain" description="Major facilitator superfamily (MFS) profile" evidence="8">
    <location>
        <begin position="14"/>
        <end position="509"/>
    </location>
</feature>
<keyword evidence="10" id="KW-1185">Reference proteome</keyword>
<protein>
    <submittedName>
        <fullName evidence="9">Drug resistance transporter, EmrB/QacA subfamily</fullName>
    </submittedName>
</protein>
<dbReference type="AlphaFoldDB" id="A0A1T5P990"/>
<dbReference type="PROSITE" id="PS50850">
    <property type="entry name" value="MFS"/>
    <property type="match status" value="1"/>
</dbReference>
<evidence type="ECO:0000256" key="3">
    <source>
        <dbReference type="ARBA" id="ARBA00022475"/>
    </source>
</evidence>
<name>A0A1T5P990_9BACT</name>
<feature type="transmembrane region" description="Helical" evidence="7">
    <location>
        <begin position="232"/>
        <end position="249"/>
    </location>
</feature>
<feature type="transmembrane region" description="Helical" evidence="7">
    <location>
        <begin position="138"/>
        <end position="159"/>
    </location>
</feature>
<dbReference type="EMBL" id="FUZZ01000004">
    <property type="protein sequence ID" value="SKD09236.1"/>
    <property type="molecule type" value="Genomic_DNA"/>
</dbReference>
<evidence type="ECO:0000256" key="7">
    <source>
        <dbReference type="SAM" id="Phobius"/>
    </source>
</evidence>
<dbReference type="InterPro" id="IPR020846">
    <property type="entry name" value="MFS_dom"/>
</dbReference>
<feature type="transmembrane region" description="Helical" evidence="7">
    <location>
        <begin position="270"/>
        <end position="290"/>
    </location>
</feature>
<proteinExistence type="predicted"/>
<evidence type="ECO:0000313" key="10">
    <source>
        <dbReference type="Proteomes" id="UP000190166"/>
    </source>
</evidence>
<accession>A0A1T5P990</accession>
<evidence type="ECO:0000313" key="9">
    <source>
        <dbReference type="EMBL" id="SKD09236.1"/>
    </source>
</evidence>
<dbReference type="InterPro" id="IPR036259">
    <property type="entry name" value="MFS_trans_sf"/>
</dbReference>
<dbReference type="Gene3D" id="1.20.1720.10">
    <property type="entry name" value="Multidrug resistance protein D"/>
    <property type="match status" value="1"/>
</dbReference>